<dbReference type="GO" id="GO:0006032">
    <property type="term" value="P:chitin catabolic process"/>
    <property type="evidence" value="ECO:0007669"/>
    <property type="project" value="UniProtKB-KW"/>
</dbReference>
<dbReference type="HOGENOM" id="CLU_002833_1_0_1"/>
<keyword evidence="5" id="KW-0146">Chitin degradation</keyword>
<evidence type="ECO:0000313" key="11">
    <source>
        <dbReference type="EMBL" id="EON65172.1"/>
    </source>
</evidence>
<dbReference type="Gene3D" id="3.10.50.10">
    <property type="match status" value="1"/>
</dbReference>
<dbReference type="GO" id="GO:0005576">
    <property type="term" value="C:extracellular region"/>
    <property type="evidence" value="ECO:0007669"/>
    <property type="project" value="TreeGrafter"/>
</dbReference>
<evidence type="ECO:0000256" key="8">
    <source>
        <dbReference type="ARBA" id="ARBA00023326"/>
    </source>
</evidence>
<dbReference type="Gene3D" id="3.20.20.80">
    <property type="entry name" value="Glycosidases"/>
    <property type="match status" value="1"/>
</dbReference>
<reference evidence="12" key="1">
    <citation type="submission" date="2012-06" db="EMBL/GenBank/DDBJ databases">
        <title>The genome sequence of Coniosporium apollinis CBS 100218.</title>
        <authorList>
            <consortium name="The Broad Institute Genome Sequencing Platform"/>
            <person name="Cuomo C."/>
            <person name="Gorbushina A."/>
            <person name="Noack S."/>
            <person name="Walker B."/>
            <person name="Young S.K."/>
            <person name="Zeng Q."/>
            <person name="Gargeya S."/>
            <person name="Fitzgerald M."/>
            <person name="Haas B."/>
            <person name="Abouelleil A."/>
            <person name="Alvarado L."/>
            <person name="Arachchi H.M."/>
            <person name="Berlin A.M."/>
            <person name="Chapman S.B."/>
            <person name="Goldberg J."/>
            <person name="Griggs A."/>
            <person name="Gujja S."/>
            <person name="Hansen M."/>
            <person name="Howarth C."/>
            <person name="Imamovic A."/>
            <person name="Larimer J."/>
            <person name="McCowan C."/>
            <person name="Montmayeur A."/>
            <person name="Murphy C."/>
            <person name="Neiman D."/>
            <person name="Pearson M."/>
            <person name="Priest M."/>
            <person name="Roberts A."/>
            <person name="Saif S."/>
            <person name="Shea T."/>
            <person name="Sisk P."/>
            <person name="Sykes S."/>
            <person name="Wortman J."/>
            <person name="Nusbaum C."/>
            <person name="Birren B."/>
        </authorList>
    </citation>
    <scope>NUCLEOTIDE SEQUENCE [LARGE SCALE GENOMIC DNA]</scope>
    <source>
        <strain evidence="12">CBS 100218</strain>
    </source>
</reference>
<dbReference type="STRING" id="1168221.R7YTC3"/>
<dbReference type="GeneID" id="19901720"/>
<dbReference type="SMART" id="SM00636">
    <property type="entry name" value="Glyco_18"/>
    <property type="match status" value="1"/>
</dbReference>
<name>R7YTC3_CONA1</name>
<evidence type="ECO:0000256" key="6">
    <source>
        <dbReference type="ARBA" id="ARBA00023277"/>
    </source>
</evidence>
<evidence type="ECO:0000256" key="9">
    <source>
        <dbReference type="RuleBase" id="RU000489"/>
    </source>
</evidence>
<dbReference type="PROSITE" id="PS01095">
    <property type="entry name" value="GH18_1"/>
    <property type="match status" value="1"/>
</dbReference>
<dbReference type="GO" id="GO:0000272">
    <property type="term" value="P:polysaccharide catabolic process"/>
    <property type="evidence" value="ECO:0007669"/>
    <property type="project" value="UniProtKB-KW"/>
</dbReference>
<keyword evidence="12" id="KW-1185">Reference proteome</keyword>
<dbReference type="AlphaFoldDB" id="R7YTC3"/>
<keyword evidence="8" id="KW-0624">Polysaccharide degradation</keyword>
<dbReference type="GO" id="GO:0008843">
    <property type="term" value="F:endochitinase activity"/>
    <property type="evidence" value="ECO:0007669"/>
    <property type="project" value="UniProtKB-EC"/>
</dbReference>
<comment type="similarity">
    <text evidence="2">Belongs to the glycosyl hydrolase 18 family. Chitinase class V subfamily.</text>
</comment>
<dbReference type="Proteomes" id="UP000016924">
    <property type="component" value="Unassembled WGS sequence"/>
</dbReference>
<evidence type="ECO:0000256" key="7">
    <source>
        <dbReference type="ARBA" id="ARBA00023295"/>
    </source>
</evidence>
<gene>
    <name evidence="11" type="ORF">W97_04409</name>
</gene>
<keyword evidence="4 9" id="KW-0378">Hydrolase</keyword>
<evidence type="ECO:0000256" key="5">
    <source>
        <dbReference type="ARBA" id="ARBA00023024"/>
    </source>
</evidence>
<dbReference type="OrthoDB" id="76388at2759"/>
<dbReference type="RefSeq" id="XP_007780489.1">
    <property type="nucleotide sequence ID" value="XM_007782299.1"/>
</dbReference>
<dbReference type="InterPro" id="IPR050314">
    <property type="entry name" value="Glycosyl_Hydrlase_18"/>
</dbReference>
<dbReference type="EMBL" id="JH767572">
    <property type="protein sequence ID" value="EON65172.1"/>
    <property type="molecule type" value="Genomic_DNA"/>
</dbReference>
<dbReference type="InterPro" id="IPR029070">
    <property type="entry name" value="Chitinase_insertion_sf"/>
</dbReference>
<dbReference type="FunFam" id="3.20.20.80:FF:000095">
    <property type="entry name" value="Endochitinase B1"/>
    <property type="match status" value="1"/>
</dbReference>
<protein>
    <recommendedName>
        <fullName evidence="3">chitinase</fullName>
        <ecNumber evidence="3">3.2.1.14</ecNumber>
    </recommendedName>
</protein>
<dbReference type="eggNOG" id="KOG2806">
    <property type="taxonomic scope" value="Eukaryota"/>
</dbReference>
<dbReference type="InterPro" id="IPR011583">
    <property type="entry name" value="Chitinase_II/V-like_cat"/>
</dbReference>
<proteinExistence type="inferred from homology"/>
<dbReference type="PANTHER" id="PTHR11177">
    <property type="entry name" value="CHITINASE"/>
    <property type="match status" value="1"/>
</dbReference>
<evidence type="ECO:0000256" key="3">
    <source>
        <dbReference type="ARBA" id="ARBA00012729"/>
    </source>
</evidence>
<dbReference type="GO" id="GO:0008061">
    <property type="term" value="F:chitin binding"/>
    <property type="evidence" value="ECO:0007669"/>
    <property type="project" value="InterPro"/>
</dbReference>
<evidence type="ECO:0000313" key="12">
    <source>
        <dbReference type="Proteomes" id="UP000016924"/>
    </source>
</evidence>
<evidence type="ECO:0000256" key="1">
    <source>
        <dbReference type="ARBA" id="ARBA00000822"/>
    </source>
</evidence>
<dbReference type="PANTHER" id="PTHR11177:SF317">
    <property type="entry name" value="CHITINASE 12-RELATED"/>
    <property type="match status" value="1"/>
</dbReference>
<evidence type="ECO:0000256" key="2">
    <source>
        <dbReference type="ARBA" id="ARBA00008682"/>
    </source>
</evidence>
<feature type="domain" description="GH18" evidence="10">
    <location>
        <begin position="7"/>
        <end position="376"/>
    </location>
</feature>
<dbReference type="PROSITE" id="PS51910">
    <property type="entry name" value="GH18_2"/>
    <property type="match status" value="1"/>
</dbReference>
<dbReference type="EC" id="3.2.1.14" evidence="3"/>
<evidence type="ECO:0000259" key="10">
    <source>
        <dbReference type="PROSITE" id="PS51910"/>
    </source>
</evidence>
<accession>R7YTC3</accession>
<dbReference type="OMA" id="SYPESKY"/>
<dbReference type="InterPro" id="IPR001579">
    <property type="entry name" value="Glyco_hydro_18_chit_AS"/>
</dbReference>
<keyword evidence="6" id="KW-0119">Carbohydrate metabolism</keyword>
<dbReference type="InterPro" id="IPR017853">
    <property type="entry name" value="GH"/>
</dbReference>
<dbReference type="CDD" id="cd06548">
    <property type="entry name" value="GH18_chitinase"/>
    <property type="match status" value="1"/>
</dbReference>
<evidence type="ECO:0000256" key="4">
    <source>
        <dbReference type="ARBA" id="ARBA00022801"/>
    </source>
</evidence>
<dbReference type="Pfam" id="PF00704">
    <property type="entry name" value="Glyco_hydro_18"/>
    <property type="match status" value="1"/>
</dbReference>
<dbReference type="SUPFAM" id="SSF54556">
    <property type="entry name" value="Chitinase insertion domain"/>
    <property type="match status" value="1"/>
</dbReference>
<keyword evidence="7 9" id="KW-0326">Glycosidase</keyword>
<organism evidence="11 12">
    <name type="scientific">Coniosporium apollinis (strain CBS 100218)</name>
    <name type="common">Rock-inhabiting black yeast</name>
    <dbReference type="NCBI Taxonomy" id="1168221"/>
    <lineage>
        <taxon>Eukaryota</taxon>
        <taxon>Fungi</taxon>
        <taxon>Dikarya</taxon>
        <taxon>Ascomycota</taxon>
        <taxon>Pezizomycotina</taxon>
        <taxon>Dothideomycetes</taxon>
        <taxon>Dothideomycetes incertae sedis</taxon>
        <taxon>Coniosporium</taxon>
    </lineage>
</organism>
<sequence>MGGGDGYRSVAYFVNWAIYGRNHNPQDLPAEKLTHVLYAFANIRPETGEVYLTDTWSDIEKHYPTDSWNDVGTNVYGCIKQLNLLKKRNRDLKVLLSIGGWTYSANFAQPASTEAGRKRFASSAVQLLKDLGLDGLDIDWEYPQDSTEVSNFVLLLKEVRSALDEYGRHLCDRHHLPHPRFLLSIACPAGPQNYQKLDLAAMDPLLDFWNLMAYDYAGAWGACCAHQSNLYPCRSDPACTPFSTSAAVEHYLAHGGIPSSKLVLGMPLYGRAFCGTSGPGRPFCGTGEGSWEGGVWDFKALPRPGSKVCLDTEVGASWCIDDRGTMVSYDSVEMARMKAEFVEQRGLGGAMWWESSADGCGEGSLIATVVNKLGGPRQGKMEHSCNVLAYPDSKYENMRKGFPGE</sequence>
<dbReference type="SUPFAM" id="SSF51445">
    <property type="entry name" value="(Trans)glycosidases"/>
    <property type="match status" value="1"/>
</dbReference>
<comment type="catalytic activity">
    <reaction evidence="1">
        <text>Random endo-hydrolysis of N-acetyl-beta-D-glucosaminide (1-&gt;4)-beta-linkages in chitin and chitodextrins.</text>
        <dbReference type="EC" id="3.2.1.14"/>
    </reaction>
</comment>
<dbReference type="InterPro" id="IPR001223">
    <property type="entry name" value="Glyco_hydro18_cat"/>
</dbReference>